<proteinExistence type="predicted"/>
<protein>
    <submittedName>
        <fullName evidence="1">Uncharacterized protein</fullName>
    </submittedName>
</protein>
<organism evidence="1">
    <name type="scientific">Siphoviridae sp. ctLqe90</name>
    <dbReference type="NCBI Taxonomy" id="2825456"/>
    <lineage>
        <taxon>Viruses</taxon>
        <taxon>Duplodnaviria</taxon>
        <taxon>Heunggongvirae</taxon>
        <taxon>Uroviricota</taxon>
        <taxon>Caudoviricetes</taxon>
    </lineage>
</organism>
<name>A0A8S5Q3C5_9CAUD</name>
<accession>A0A8S5Q3C5</accession>
<dbReference type="EMBL" id="BK015564">
    <property type="protein sequence ID" value="DAE13173.1"/>
    <property type="molecule type" value="Genomic_DNA"/>
</dbReference>
<evidence type="ECO:0000313" key="1">
    <source>
        <dbReference type="EMBL" id="DAE13173.1"/>
    </source>
</evidence>
<sequence>MLFYLFEKFLFYFSLKIYLSYHIFKVLSSLY</sequence>
<reference evidence="1" key="1">
    <citation type="journal article" date="2021" name="Proc. Natl. Acad. Sci. U.S.A.">
        <title>A Catalog of Tens of Thousands of Viruses from Human Metagenomes Reveals Hidden Associations with Chronic Diseases.</title>
        <authorList>
            <person name="Tisza M.J."/>
            <person name="Buck C.B."/>
        </authorList>
    </citation>
    <scope>NUCLEOTIDE SEQUENCE</scope>
    <source>
        <strain evidence="1">CtLqe90</strain>
    </source>
</reference>